<comment type="caution">
    <text evidence="4">The sequence shown here is derived from an EMBL/GenBank/DDBJ whole genome shotgun (WGS) entry which is preliminary data.</text>
</comment>
<keyword evidence="2" id="KW-0732">Signal</keyword>
<feature type="non-terminal residue" evidence="4">
    <location>
        <position position="138"/>
    </location>
</feature>
<dbReference type="Gene3D" id="3.80.10.10">
    <property type="entry name" value="Ribonuclease Inhibitor"/>
    <property type="match status" value="1"/>
</dbReference>
<dbReference type="OrthoDB" id="10022853at2759"/>
<evidence type="ECO:0000256" key="3">
    <source>
        <dbReference type="ARBA" id="ARBA00022737"/>
    </source>
</evidence>
<dbReference type="InterPro" id="IPR001611">
    <property type="entry name" value="Leu-rich_rpt"/>
</dbReference>
<dbReference type="PANTHER" id="PTHR24373">
    <property type="entry name" value="SLIT RELATED LEUCINE-RICH REPEAT NEURONAL PROTEIN"/>
    <property type="match status" value="1"/>
</dbReference>
<evidence type="ECO:0000313" key="5">
    <source>
        <dbReference type="Proteomes" id="UP000194236"/>
    </source>
</evidence>
<evidence type="ECO:0000313" key="4">
    <source>
        <dbReference type="EMBL" id="OTF71571.1"/>
    </source>
</evidence>
<evidence type="ECO:0000256" key="2">
    <source>
        <dbReference type="ARBA" id="ARBA00022729"/>
    </source>
</evidence>
<dbReference type="InterPro" id="IPR032675">
    <property type="entry name" value="LRR_dom_sf"/>
</dbReference>
<accession>A0A1Y3ASY8</accession>
<reference evidence="4 5" key="1">
    <citation type="submission" date="2017-03" db="EMBL/GenBank/DDBJ databases">
        <title>Genome Survey of Euroglyphus maynei.</title>
        <authorList>
            <person name="Arlian L.G."/>
            <person name="Morgan M.S."/>
            <person name="Rider S.D."/>
        </authorList>
    </citation>
    <scope>NUCLEOTIDE SEQUENCE [LARGE SCALE GENOMIC DNA]</scope>
    <source>
        <strain evidence="4">Arlian Lab</strain>
        <tissue evidence="4">Whole body</tissue>
    </source>
</reference>
<sequence>MEMNNGRRTLDWLNNDSPLSVLRLSHVNLVTLDELNLGELNLPYLHTLDLSGNNISQIASRLLSRSRNVRHLDLAANQLREVPKHIWKYVTRLHWLSLRDNPIDILDSLSFAGLKYLRHLDIRGLNLQYIDSRIFIYQ</sequence>
<name>A0A1Y3ASY8_EURMA</name>
<dbReference type="Proteomes" id="UP000194236">
    <property type="component" value="Unassembled WGS sequence"/>
</dbReference>
<proteinExistence type="predicted"/>
<gene>
    <name evidence="4" type="ORF">BLA29_001266</name>
</gene>
<keyword evidence="5" id="KW-1185">Reference proteome</keyword>
<dbReference type="InterPro" id="IPR003591">
    <property type="entry name" value="Leu-rich_rpt_typical-subtyp"/>
</dbReference>
<dbReference type="PANTHER" id="PTHR24373:SF275">
    <property type="entry name" value="TIR DOMAIN-CONTAINING PROTEIN"/>
    <property type="match status" value="1"/>
</dbReference>
<dbReference type="SUPFAM" id="SSF52058">
    <property type="entry name" value="L domain-like"/>
    <property type="match status" value="1"/>
</dbReference>
<dbReference type="EMBL" id="MUJZ01060316">
    <property type="protein sequence ID" value="OTF71571.1"/>
    <property type="molecule type" value="Genomic_DNA"/>
</dbReference>
<protein>
    <recommendedName>
        <fullName evidence="6">Leucine rich repeat containing protein</fullName>
    </recommendedName>
</protein>
<dbReference type="SMART" id="SM00369">
    <property type="entry name" value="LRR_TYP"/>
    <property type="match status" value="3"/>
</dbReference>
<keyword evidence="3" id="KW-0677">Repeat</keyword>
<dbReference type="Pfam" id="PF13855">
    <property type="entry name" value="LRR_8"/>
    <property type="match status" value="1"/>
</dbReference>
<dbReference type="Pfam" id="PF00560">
    <property type="entry name" value="LRR_1"/>
    <property type="match status" value="1"/>
</dbReference>
<evidence type="ECO:0000256" key="1">
    <source>
        <dbReference type="ARBA" id="ARBA00022614"/>
    </source>
</evidence>
<organism evidence="4 5">
    <name type="scientific">Euroglyphus maynei</name>
    <name type="common">Mayne's house dust mite</name>
    <dbReference type="NCBI Taxonomy" id="6958"/>
    <lineage>
        <taxon>Eukaryota</taxon>
        <taxon>Metazoa</taxon>
        <taxon>Ecdysozoa</taxon>
        <taxon>Arthropoda</taxon>
        <taxon>Chelicerata</taxon>
        <taxon>Arachnida</taxon>
        <taxon>Acari</taxon>
        <taxon>Acariformes</taxon>
        <taxon>Sarcoptiformes</taxon>
        <taxon>Astigmata</taxon>
        <taxon>Psoroptidia</taxon>
        <taxon>Analgoidea</taxon>
        <taxon>Pyroglyphidae</taxon>
        <taxon>Pyroglyphinae</taxon>
        <taxon>Euroglyphus</taxon>
    </lineage>
</organism>
<dbReference type="InterPro" id="IPR050328">
    <property type="entry name" value="Dev_Immune_Receptor"/>
</dbReference>
<dbReference type="PROSITE" id="PS51450">
    <property type="entry name" value="LRR"/>
    <property type="match status" value="1"/>
</dbReference>
<evidence type="ECO:0008006" key="6">
    <source>
        <dbReference type="Google" id="ProtNLM"/>
    </source>
</evidence>
<dbReference type="AlphaFoldDB" id="A0A1Y3ASY8"/>
<keyword evidence="1" id="KW-0433">Leucine-rich repeat</keyword>